<feature type="transmembrane region" description="Helical" evidence="1">
    <location>
        <begin position="69"/>
        <end position="86"/>
    </location>
</feature>
<keyword evidence="1" id="KW-0812">Transmembrane</keyword>
<feature type="transmembrane region" description="Helical" evidence="1">
    <location>
        <begin position="123"/>
        <end position="141"/>
    </location>
</feature>
<accession>A0A135I4Y5</accession>
<feature type="transmembrane region" description="Helical" evidence="1">
    <location>
        <begin position="38"/>
        <end position="57"/>
    </location>
</feature>
<evidence type="ECO:0000313" key="2">
    <source>
        <dbReference type="EMBL" id="KXF80488.1"/>
    </source>
</evidence>
<comment type="caution">
    <text evidence="2">The sequence shown here is derived from an EMBL/GenBank/DDBJ whole genome shotgun (WGS) entry which is preliminary data.</text>
</comment>
<dbReference type="EMBL" id="LNTY01000051">
    <property type="protein sequence ID" value="KXF80488.1"/>
    <property type="molecule type" value="Genomic_DNA"/>
</dbReference>
<keyword evidence="1" id="KW-0472">Membrane</keyword>
<dbReference type="OrthoDB" id="8591832at2"/>
<evidence type="ECO:0008006" key="4">
    <source>
        <dbReference type="Google" id="ProtNLM"/>
    </source>
</evidence>
<dbReference type="AlphaFoldDB" id="A0A135I4Y5"/>
<protein>
    <recommendedName>
        <fullName evidence="4">DUF3429 domain-containing protein</fullName>
    </recommendedName>
</protein>
<organism evidence="2 3">
    <name type="scientific">Enterovibrio coralii</name>
    <dbReference type="NCBI Taxonomy" id="294935"/>
    <lineage>
        <taxon>Bacteria</taxon>
        <taxon>Pseudomonadati</taxon>
        <taxon>Pseudomonadota</taxon>
        <taxon>Gammaproteobacteria</taxon>
        <taxon>Vibrionales</taxon>
        <taxon>Vibrionaceae</taxon>
        <taxon>Enterovibrio</taxon>
    </lineage>
</organism>
<keyword evidence="1" id="KW-1133">Transmembrane helix</keyword>
<evidence type="ECO:0000313" key="3">
    <source>
        <dbReference type="Proteomes" id="UP000070529"/>
    </source>
</evidence>
<dbReference type="Proteomes" id="UP000070529">
    <property type="component" value="Unassembled WGS sequence"/>
</dbReference>
<dbReference type="PANTHER" id="PTHR15887">
    <property type="entry name" value="TRANSMEMBRANE PROTEIN 69"/>
    <property type="match status" value="1"/>
</dbReference>
<dbReference type="Pfam" id="PF11911">
    <property type="entry name" value="DUF3429"/>
    <property type="match status" value="1"/>
</dbReference>
<proteinExistence type="predicted"/>
<name>A0A135I4Y5_9GAMM</name>
<gene>
    <name evidence="2" type="ORF">ATN88_22120</name>
</gene>
<dbReference type="STRING" id="294935.ATN88_22120"/>
<sequence length="154" mass="16927">MKKTALAYGFLGLIPFVAFGMLLPIWPLDWQAGLVHMFNSYSAIILAFLSGAVWGMTISGAKEEKPTNGLTVGIVFSLVAVGALLIPFPYSIYLLIASFVVLFALEVGLMFKGIYPFWYTLMRAALTAVVVICHLFLLYWLGDIYNDVVSMGTT</sequence>
<dbReference type="PANTHER" id="PTHR15887:SF1">
    <property type="entry name" value="TRANSMEMBRANE PROTEIN 69"/>
    <property type="match status" value="1"/>
</dbReference>
<dbReference type="InterPro" id="IPR021836">
    <property type="entry name" value="DUF3429"/>
</dbReference>
<evidence type="ECO:0000256" key="1">
    <source>
        <dbReference type="SAM" id="Phobius"/>
    </source>
</evidence>
<reference evidence="2 3" key="1">
    <citation type="submission" date="2015-11" db="EMBL/GenBank/DDBJ databases">
        <title>Genomic Taxonomy of the Vibrionaceae.</title>
        <authorList>
            <person name="Gomez-Gil B."/>
            <person name="Enciso-Ibarra J."/>
        </authorList>
    </citation>
    <scope>NUCLEOTIDE SEQUENCE [LARGE SCALE GENOMIC DNA]</scope>
    <source>
        <strain evidence="2 3">CAIM 912</strain>
    </source>
</reference>
<feature type="transmembrane region" description="Helical" evidence="1">
    <location>
        <begin position="7"/>
        <end position="26"/>
    </location>
</feature>
<keyword evidence="3" id="KW-1185">Reference proteome</keyword>